<feature type="compositionally biased region" description="Acidic residues" evidence="1">
    <location>
        <begin position="173"/>
        <end position="185"/>
    </location>
</feature>
<dbReference type="GO" id="GO:0005773">
    <property type="term" value="C:vacuole"/>
    <property type="evidence" value="ECO:0007669"/>
    <property type="project" value="GOC"/>
</dbReference>
<feature type="compositionally biased region" description="Basic residues" evidence="1">
    <location>
        <begin position="1028"/>
        <end position="1037"/>
    </location>
</feature>
<organism evidence="3 4">
    <name type="scientific">Cerrena zonata</name>
    <dbReference type="NCBI Taxonomy" id="2478898"/>
    <lineage>
        <taxon>Eukaryota</taxon>
        <taxon>Fungi</taxon>
        <taxon>Dikarya</taxon>
        <taxon>Basidiomycota</taxon>
        <taxon>Agaricomycotina</taxon>
        <taxon>Agaricomycetes</taxon>
        <taxon>Polyporales</taxon>
        <taxon>Cerrenaceae</taxon>
        <taxon>Cerrena</taxon>
    </lineage>
</organism>
<feature type="compositionally biased region" description="Basic and acidic residues" evidence="1">
    <location>
        <begin position="563"/>
        <end position="575"/>
    </location>
</feature>
<feature type="compositionally biased region" description="Low complexity" evidence="1">
    <location>
        <begin position="751"/>
        <end position="765"/>
    </location>
</feature>
<feature type="region of interest" description="Disordered" evidence="1">
    <location>
        <begin position="649"/>
        <end position="873"/>
    </location>
</feature>
<feature type="compositionally biased region" description="Low complexity" evidence="1">
    <location>
        <begin position="1058"/>
        <end position="1077"/>
    </location>
</feature>
<proteinExistence type="predicted"/>
<feature type="region of interest" description="Disordered" evidence="1">
    <location>
        <begin position="302"/>
        <end position="395"/>
    </location>
</feature>
<gene>
    <name evidence="3" type="ORF">QCA50_010429</name>
</gene>
<feature type="region of interest" description="Disordered" evidence="1">
    <location>
        <begin position="125"/>
        <end position="260"/>
    </location>
</feature>
<evidence type="ECO:0000259" key="2">
    <source>
        <dbReference type="Pfam" id="PF08550"/>
    </source>
</evidence>
<feature type="compositionally biased region" description="Low complexity" evidence="1">
    <location>
        <begin position="698"/>
        <end position="717"/>
    </location>
</feature>
<feature type="region of interest" description="Disordered" evidence="1">
    <location>
        <begin position="475"/>
        <end position="526"/>
    </location>
</feature>
<dbReference type="InterPro" id="IPR052292">
    <property type="entry name" value="Glucose_repression_reg"/>
</dbReference>
<feature type="compositionally biased region" description="Acidic residues" evidence="1">
    <location>
        <begin position="302"/>
        <end position="320"/>
    </location>
</feature>
<dbReference type="EMBL" id="JASBNA010000017">
    <property type="protein sequence ID" value="KAK7686209.1"/>
    <property type="molecule type" value="Genomic_DNA"/>
</dbReference>
<feature type="compositionally biased region" description="Pro residues" evidence="1">
    <location>
        <begin position="500"/>
        <end position="510"/>
    </location>
</feature>
<dbReference type="GO" id="GO:0042149">
    <property type="term" value="P:cellular response to glucose starvation"/>
    <property type="evidence" value="ECO:0007669"/>
    <property type="project" value="TreeGrafter"/>
</dbReference>
<protein>
    <recommendedName>
        <fullName evidence="2">Nitrogen regulatory protein areA GATA-like domain-containing protein</fullName>
    </recommendedName>
</protein>
<dbReference type="PANTHER" id="PTHR28051">
    <property type="entry name" value="PROTEIN MTL1-RELATED"/>
    <property type="match status" value="1"/>
</dbReference>
<evidence type="ECO:0000313" key="3">
    <source>
        <dbReference type="EMBL" id="KAK7686209.1"/>
    </source>
</evidence>
<keyword evidence="4" id="KW-1185">Reference proteome</keyword>
<feature type="compositionally biased region" description="Low complexity" evidence="1">
    <location>
        <begin position="1012"/>
        <end position="1027"/>
    </location>
</feature>
<dbReference type="GO" id="GO:0007039">
    <property type="term" value="P:protein catabolic process in the vacuole"/>
    <property type="evidence" value="ECO:0007669"/>
    <property type="project" value="TreeGrafter"/>
</dbReference>
<dbReference type="Proteomes" id="UP001385951">
    <property type="component" value="Unassembled WGS sequence"/>
</dbReference>
<feature type="compositionally biased region" description="Low complexity" evidence="1">
    <location>
        <begin position="901"/>
        <end position="921"/>
    </location>
</feature>
<feature type="compositionally biased region" description="Low complexity" evidence="1">
    <location>
        <begin position="828"/>
        <end position="839"/>
    </location>
</feature>
<feature type="compositionally biased region" description="Low complexity" evidence="1">
    <location>
        <begin position="970"/>
        <end position="980"/>
    </location>
</feature>
<feature type="compositionally biased region" description="Pro residues" evidence="1">
    <location>
        <begin position="981"/>
        <end position="993"/>
    </location>
</feature>
<feature type="compositionally biased region" description="Basic and acidic residues" evidence="1">
    <location>
        <begin position="186"/>
        <end position="203"/>
    </location>
</feature>
<sequence>MPVPATLTSYLPTLLVKVSPTTAVPDDSSFSTLPQGQVDYLSHDWREEDVWRSWRSMTRQKNAIANGMRLENASWRTWWKQRNKLKTINPETLNWLKDSDVTWLYGPLHVGTDWTDYRQPKKTLHKKTSMDHLPSLASPSAVKPSAPTTKPILKRRSISQLLSLPASPFFDQDGSEENDSEDEDHDGVLERPKLLHTKSDTHISWRSRPHRKDSPPRIIASEVGKSGNDGLESATGTSTTIATEESSRSSTDSSQSDELVVPKKKHISFNTFVEQCIAIEKPKAKRKSFVGARTSFFHDAMYDDGYDEDSEAGYEYESDEPSSFFLNDRNSSDDDEDDEDDDDDVLEMRTSRSRSSSISSSRSHHTAFTQPDGRSNFPPLQAFGNRPQLTRQASVDRERVTIAPIAPTILKSTGVGNNLTNIVEGKGTHIPKEVALVYVPPSNSIYSLPGTPNVGSNGGNEEVYHHRESYFSIQNVNANPSPSRHTRSLSAGSSPAFAFPSPPPNPPTPPSNLVSSNNEGGLPRTQSKTLLNTYFGQRHIVDSPQEVQTDAYDYFGGPDLGEDFGHRHAERERRTHLGRRRRSSTDDKDDEDEENVKMVRYAQGGASSVPIGRSSGESRSRRDGWSGVISNASSESLNRRNVPSVVVNEVAGAEEEREEDNGTPIGAEASSSASTPSSIGAIPIAIRPQPRESPDVQMGNMGSGPMSMGSGPTNPSPLRQSALPAEQSYLTPPEPANTLISRGRSPQCVVPSHSGSTTTGSYSHSSDSRSESRGRSSTRTSSYSDPERSRSRGSRGTNSPMGSISPTGSTIGVGGAYQGRGRDRDSRVSGSASKSLRGRSSGGDDERGRDRSGRRLENSMSPPSAVGSPVRVPSDIVDAYQPYQPYSPALLGASLERRPHSPSSSVVSGDSGTTSSSTVGPKTAHAPKSESGSSTASEGDTSARNSVRPRLATVPSPIPEEEESKSRMSTPPHTVVTPTAIPTPPRPHTPPPRKVVSPSTAAQSPMKPVTPPSKITTPPSNSPSPSHNSHHVHHHAHASTFHSPNHSVRLSKATVVQPVTSPSEATATTSPPLSPASIRSVERSRVASPEREGLVGRAADLVSSARGFLGSIWNSSSSNSNSLNG</sequence>
<accession>A0AAW0G4D0</accession>
<dbReference type="PANTHER" id="PTHR28051:SF1">
    <property type="entry name" value="PROTEIN MTL1-RELATED"/>
    <property type="match status" value="1"/>
</dbReference>
<feature type="compositionally biased region" description="Low complexity" evidence="1">
    <location>
        <begin position="775"/>
        <end position="784"/>
    </location>
</feature>
<dbReference type="AlphaFoldDB" id="A0AAW0G4D0"/>
<feature type="region of interest" description="Disordered" evidence="1">
    <location>
        <begin position="891"/>
        <end position="1093"/>
    </location>
</feature>
<feature type="compositionally biased region" description="Low complexity" evidence="1">
    <location>
        <begin position="669"/>
        <end position="686"/>
    </location>
</feature>
<feature type="compositionally biased region" description="Polar residues" evidence="1">
    <location>
        <begin position="797"/>
        <end position="810"/>
    </location>
</feature>
<feature type="region of interest" description="Disordered" evidence="1">
    <location>
        <begin position="560"/>
        <end position="629"/>
    </location>
</feature>
<feature type="compositionally biased region" description="Polar residues" evidence="1">
    <location>
        <begin position="930"/>
        <end position="945"/>
    </location>
</feature>
<evidence type="ECO:0000313" key="4">
    <source>
        <dbReference type="Proteomes" id="UP001385951"/>
    </source>
</evidence>
<comment type="caution">
    <text evidence="3">The sequence shown here is derived from an EMBL/GenBank/DDBJ whole genome shotgun (WGS) entry which is preliminary data.</text>
</comment>
<feature type="compositionally biased region" description="Low complexity" evidence="1">
    <location>
        <begin position="488"/>
        <end position="499"/>
    </location>
</feature>
<feature type="compositionally biased region" description="Basic and acidic residues" evidence="1">
    <location>
        <begin position="842"/>
        <end position="857"/>
    </location>
</feature>
<feature type="compositionally biased region" description="Low complexity" evidence="1">
    <location>
        <begin position="248"/>
        <end position="258"/>
    </location>
</feature>
<feature type="domain" description="Nitrogen regulatory protein areA GATA-like" evidence="2">
    <location>
        <begin position="53"/>
        <end position="80"/>
    </location>
</feature>
<name>A0AAW0G4D0_9APHY</name>
<dbReference type="InterPro" id="IPR013860">
    <property type="entry name" value="AreA_GATA"/>
</dbReference>
<feature type="compositionally biased region" description="Acidic residues" evidence="1">
    <location>
        <begin position="333"/>
        <end position="345"/>
    </location>
</feature>
<feature type="compositionally biased region" description="Acidic residues" evidence="1">
    <location>
        <begin position="652"/>
        <end position="661"/>
    </location>
</feature>
<dbReference type="Pfam" id="PF08550">
    <property type="entry name" value="GATA_AreA"/>
    <property type="match status" value="1"/>
</dbReference>
<evidence type="ECO:0000256" key="1">
    <source>
        <dbReference type="SAM" id="MobiDB-lite"/>
    </source>
</evidence>
<reference evidence="3 4" key="1">
    <citation type="submission" date="2022-09" db="EMBL/GenBank/DDBJ databases">
        <authorList>
            <person name="Palmer J.M."/>
        </authorList>
    </citation>
    <scope>NUCLEOTIDE SEQUENCE [LARGE SCALE GENOMIC DNA]</scope>
    <source>
        <strain evidence="3 4">DSM 7382</strain>
    </source>
</reference>
<feature type="compositionally biased region" description="Basic and acidic residues" evidence="1">
    <location>
        <begin position="1080"/>
        <end position="1093"/>
    </location>
</feature>